<feature type="transmembrane region" description="Helical" evidence="2">
    <location>
        <begin position="444"/>
        <end position="463"/>
    </location>
</feature>
<dbReference type="CDD" id="cd00038">
    <property type="entry name" value="CAP_ED"/>
    <property type="match status" value="1"/>
</dbReference>
<evidence type="ECO:0000313" key="5">
    <source>
        <dbReference type="Proteomes" id="UP001363151"/>
    </source>
</evidence>
<keyword evidence="4" id="KW-0813">Transport</keyword>
<keyword evidence="2" id="KW-0472">Membrane</keyword>
<dbReference type="SUPFAM" id="SSF51206">
    <property type="entry name" value="cAMP-binding domain-like"/>
    <property type="match status" value="1"/>
</dbReference>
<dbReference type="InterPro" id="IPR000595">
    <property type="entry name" value="cNMP-bd_dom"/>
</dbReference>
<dbReference type="GO" id="GO:0034220">
    <property type="term" value="P:monoatomic ion transmembrane transport"/>
    <property type="evidence" value="ECO:0007669"/>
    <property type="project" value="UniProtKB-KW"/>
</dbReference>
<keyword evidence="2" id="KW-0812">Transmembrane</keyword>
<feature type="compositionally biased region" description="Acidic residues" evidence="1">
    <location>
        <begin position="110"/>
        <end position="122"/>
    </location>
</feature>
<dbReference type="Proteomes" id="UP001363151">
    <property type="component" value="Unassembled WGS sequence"/>
</dbReference>
<evidence type="ECO:0000313" key="4">
    <source>
        <dbReference type="EMBL" id="KAK7235931.1"/>
    </source>
</evidence>
<dbReference type="InterPro" id="IPR018490">
    <property type="entry name" value="cNMP-bd_dom_sf"/>
</dbReference>
<accession>A0ABR1FQR7</accession>
<dbReference type="PROSITE" id="PS50042">
    <property type="entry name" value="CNMP_BINDING_3"/>
    <property type="match status" value="1"/>
</dbReference>
<dbReference type="Gene3D" id="1.10.287.70">
    <property type="match status" value="1"/>
</dbReference>
<organism evidence="4 5">
    <name type="scientific">Aureococcus anophagefferens</name>
    <name type="common">Harmful bloom alga</name>
    <dbReference type="NCBI Taxonomy" id="44056"/>
    <lineage>
        <taxon>Eukaryota</taxon>
        <taxon>Sar</taxon>
        <taxon>Stramenopiles</taxon>
        <taxon>Ochrophyta</taxon>
        <taxon>Pelagophyceae</taxon>
        <taxon>Pelagomonadales</taxon>
        <taxon>Pelagomonadaceae</taxon>
        <taxon>Aureococcus</taxon>
    </lineage>
</organism>
<feature type="compositionally biased region" description="Low complexity" evidence="1">
    <location>
        <begin position="71"/>
        <end position="88"/>
    </location>
</feature>
<keyword evidence="4" id="KW-0406">Ion transport</keyword>
<proteinExistence type="predicted"/>
<feature type="transmembrane region" description="Helical" evidence="2">
    <location>
        <begin position="684"/>
        <end position="709"/>
    </location>
</feature>
<feature type="region of interest" description="Disordered" evidence="1">
    <location>
        <begin position="980"/>
        <end position="1006"/>
    </location>
</feature>
<dbReference type="InterPro" id="IPR014710">
    <property type="entry name" value="RmlC-like_jellyroll"/>
</dbReference>
<reference evidence="4 5" key="1">
    <citation type="submission" date="2024-03" db="EMBL/GenBank/DDBJ databases">
        <title>Aureococcus anophagefferens CCMP1851 and Kratosvirus quantuckense: Draft genome of a second virus-susceptible host strain in the model system.</title>
        <authorList>
            <person name="Chase E."/>
            <person name="Truchon A.R."/>
            <person name="Schepens W."/>
            <person name="Wilhelm S.W."/>
        </authorList>
    </citation>
    <scope>NUCLEOTIDE SEQUENCE [LARGE SCALE GENOMIC DNA]</scope>
    <source>
        <strain evidence="4 5">CCMP1851</strain>
    </source>
</reference>
<dbReference type="EMBL" id="JBBJCI010000288">
    <property type="protein sequence ID" value="KAK7235931.1"/>
    <property type="molecule type" value="Genomic_DNA"/>
</dbReference>
<dbReference type="Gene3D" id="1.10.287.630">
    <property type="entry name" value="Helix hairpin bin"/>
    <property type="match status" value="1"/>
</dbReference>
<keyword evidence="5" id="KW-1185">Reference proteome</keyword>
<feature type="region of interest" description="Disordered" evidence="1">
    <location>
        <begin position="110"/>
        <end position="217"/>
    </location>
</feature>
<evidence type="ECO:0000256" key="1">
    <source>
        <dbReference type="SAM" id="MobiDB-lite"/>
    </source>
</evidence>
<dbReference type="PANTHER" id="PTHR45689:SF5">
    <property type="entry name" value="I[[H]] CHANNEL, ISOFORM E"/>
    <property type="match status" value="1"/>
</dbReference>
<feature type="domain" description="Cyclic nucleotide-binding" evidence="3">
    <location>
        <begin position="787"/>
        <end position="885"/>
    </location>
</feature>
<evidence type="ECO:0000259" key="3">
    <source>
        <dbReference type="PROSITE" id="PS50042"/>
    </source>
</evidence>
<dbReference type="Pfam" id="PF00027">
    <property type="entry name" value="cNMP_binding"/>
    <property type="match status" value="1"/>
</dbReference>
<comment type="caution">
    <text evidence="4">The sequence shown here is derived from an EMBL/GenBank/DDBJ whole genome shotgun (WGS) entry which is preliminary data.</text>
</comment>
<keyword evidence="4" id="KW-0407">Ion channel</keyword>
<feature type="region of interest" description="Disordered" evidence="1">
    <location>
        <begin position="71"/>
        <end position="92"/>
    </location>
</feature>
<dbReference type="Gene3D" id="2.60.120.10">
    <property type="entry name" value="Jelly Rolls"/>
    <property type="match status" value="1"/>
</dbReference>
<name>A0ABR1FQR7_AURAN</name>
<evidence type="ECO:0000256" key="2">
    <source>
        <dbReference type="SAM" id="Phobius"/>
    </source>
</evidence>
<feature type="transmembrane region" description="Helical" evidence="2">
    <location>
        <begin position="593"/>
        <end position="615"/>
    </location>
</feature>
<feature type="compositionally biased region" description="Basic residues" evidence="1">
    <location>
        <begin position="191"/>
        <end position="203"/>
    </location>
</feature>
<feature type="compositionally biased region" description="Low complexity" evidence="1">
    <location>
        <begin position="128"/>
        <end position="142"/>
    </location>
</feature>
<dbReference type="SMART" id="SM00100">
    <property type="entry name" value="cNMP"/>
    <property type="match status" value="1"/>
</dbReference>
<dbReference type="SUPFAM" id="SSF81324">
    <property type="entry name" value="Voltage-gated potassium channels"/>
    <property type="match status" value="1"/>
</dbReference>
<sequence length="1021" mass="113896">MEHADDAPVQLEIHLRALRQALSGCLALAADGGELDVDWCRRLSIGVGGVGELNADLYELTNFLEEAVQPHVAPSATSSPTSTPEHSPQGSLRTIRAQQQVLGVFDMVEEGEEESDEDDDDAVTPLDPSRSPRSRSPLGPGRALTIEDADDDGEEGKLADDGGGNEPRGKGHNGNYHFNDKRGKGGAGGRTTKKKKGGGRKTKGQQQSKYGMGRRGLDAKSTVAGLNAAPMAVLNTPMARALATAAAPPGTVSLRTKRAVTLLDSAAERNPRATILRGKVEAGDGAFPKRSSTCNWKGRTNPKSKEGKLMKLQADQAKHGMEEVFKAKVAITYKDLVKPVRIQDVSAIMEDLGRAAPERIVERATAGVPVQDEESLSEVEVVSLIWAVETTRRREVLSLSRLHSKELMAMGDSEEFVRIVGDQTGWFGRQLLMPDNDYVQAFDIVIMFLLIFVFVTLPLCLAFERTNKALRTVNLICDGIFFMDIMKNFNTGYVNEQKVIIVQRDRVVNNYLRTWFLIDLLSCFPITEIVEVAGSKGNQMFNGKKVLKMLRLVRMTKLIKLLRASQLVNKVRHQWVVTMEYYHIHVSDSVLKLVRLFIMMLTLAHWGSCILFLLLRTYKYPKQSWAVLWNLVEHTTGDEVVSVGHAYSWGVYKSLLLVVGQAFQEFPAAQICVTTRGWCLIESWMTLVGTFVGTFFNAAVVSTITAIIVNSNVSTQEFEEQLLRTNEYMRALHLPTELRDRIRDYYFHRWSEGKIFDESLILERLNPELCTEILFYKIRELIPKVPLLRTAGKRFPEILATAMDPQVFIEGDAVFIEGEHGQMMYFIDKGLAEILVSAVGNEVVRLIADGCFFGEAACILKCRRTATIRCKQIMSVYGVHRDTIEPCLTDYPDVGEYLVRLAKTRVERLQQLQVNARLTEGETLLDAEDEEDMRTPLFQSATKSWNSTIKYNANQAGGGRGGIKIRQSIWAKKKNQIIAARDGDDGDAADPAPPFTDDRDTAQKQKLHRVRNVTVLQVPKT</sequence>
<gene>
    <name evidence="4" type="ORF">SO694_00065034</name>
</gene>
<protein>
    <submittedName>
        <fullName evidence="4">Voltage-gated potassium channel</fullName>
    </submittedName>
</protein>
<dbReference type="InterPro" id="IPR051413">
    <property type="entry name" value="K/Na_HCN_channel"/>
</dbReference>
<dbReference type="PANTHER" id="PTHR45689">
    <property type="entry name" value="I[[H]] CHANNEL, ISOFORM E"/>
    <property type="match status" value="1"/>
</dbReference>
<keyword evidence="2" id="KW-1133">Transmembrane helix</keyword>